<dbReference type="InterPro" id="IPR036388">
    <property type="entry name" value="WH-like_DNA-bd_sf"/>
</dbReference>
<accession>A0A917F974</accession>
<evidence type="ECO:0000256" key="1">
    <source>
        <dbReference type="ARBA" id="ARBA00009437"/>
    </source>
</evidence>
<name>A0A917F974_9ACTN</name>
<reference evidence="6" key="2">
    <citation type="submission" date="2020-09" db="EMBL/GenBank/DDBJ databases">
        <authorList>
            <person name="Sun Q."/>
            <person name="Zhou Y."/>
        </authorList>
    </citation>
    <scope>NUCLEOTIDE SEQUENCE</scope>
    <source>
        <strain evidence="6">CGMCC 1.16067</strain>
    </source>
</reference>
<feature type="domain" description="HTH lysR-type" evidence="5">
    <location>
        <begin position="3"/>
        <end position="60"/>
    </location>
</feature>
<dbReference type="Proteomes" id="UP000649179">
    <property type="component" value="Unassembled WGS sequence"/>
</dbReference>
<keyword evidence="3" id="KW-0238">DNA-binding</keyword>
<dbReference type="Pfam" id="PF00126">
    <property type="entry name" value="HTH_1"/>
    <property type="match status" value="1"/>
</dbReference>
<dbReference type="InterPro" id="IPR005119">
    <property type="entry name" value="LysR_subst-bd"/>
</dbReference>
<evidence type="ECO:0000256" key="2">
    <source>
        <dbReference type="ARBA" id="ARBA00023015"/>
    </source>
</evidence>
<dbReference type="InterPro" id="IPR036390">
    <property type="entry name" value="WH_DNA-bd_sf"/>
</dbReference>
<dbReference type="SUPFAM" id="SSF46785">
    <property type="entry name" value="Winged helix' DNA-binding domain"/>
    <property type="match status" value="1"/>
</dbReference>
<proteinExistence type="inferred from homology"/>
<dbReference type="InterPro" id="IPR050950">
    <property type="entry name" value="HTH-type_LysR_regulators"/>
</dbReference>
<dbReference type="GO" id="GO:0005829">
    <property type="term" value="C:cytosol"/>
    <property type="evidence" value="ECO:0007669"/>
    <property type="project" value="TreeGrafter"/>
</dbReference>
<keyword evidence="7" id="KW-1185">Reference proteome</keyword>
<dbReference type="InterPro" id="IPR000847">
    <property type="entry name" value="LysR_HTH_N"/>
</dbReference>
<organism evidence="6 7">
    <name type="scientific">Marmoricola endophyticus</name>
    <dbReference type="NCBI Taxonomy" id="2040280"/>
    <lineage>
        <taxon>Bacteria</taxon>
        <taxon>Bacillati</taxon>
        <taxon>Actinomycetota</taxon>
        <taxon>Actinomycetes</taxon>
        <taxon>Propionibacteriales</taxon>
        <taxon>Nocardioidaceae</taxon>
        <taxon>Marmoricola</taxon>
    </lineage>
</organism>
<evidence type="ECO:0000313" key="7">
    <source>
        <dbReference type="Proteomes" id="UP000649179"/>
    </source>
</evidence>
<dbReference type="GO" id="GO:0003677">
    <property type="term" value="F:DNA binding"/>
    <property type="evidence" value="ECO:0007669"/>
    <property type="project" value="UniProtKB-KW"/>
</dbReference>
<evidence type="ECO:0000256" key="4">
    <source>
        <dbReference type="ARBA" id="ARBA00023163"/>
    </source>
</evidence>
<keyword evidence="4" id="KW-0804">Transcription</keyword>
<gene>
    <name evidence="6" type="ORF">GCM10011519_34640</name>
</gene>
<dbReference type="Gene3D" id="1.10.10.10">
    <property type="entry name" value="Winged helix-like DNA-binding domain superfamily/Winged helix DNA-binding domain"/>
    <property type="match status" value="1"/>
</dbReference>
<dbReference type="PANTHER" id="PTHR30419">
    <property type="entry name" value="HTH-TYPE TRANSCRIPTIONAL REGULATOR YBHD"/>
    <property type="match status" value="1"/>
</dbReference>
<evidence type="ECO:0000256" key="3">
    <source>
        <dbReference type="ARBA" id="ARBA00023125"/>
    </source>
</evidence>
<dbReference type="Gene3D" id="3.40.190.10">
    <property type="entry name" value="Periplasmic binding protein-like II"/>
    <property type="match status" value="2"/>
</dbReference>
<dbReference type="Pfam" id="PF03466">
    <property type="entry name" value="LysR_substrate"/>
    <property type="match status" value="1"/>
</dbReference>
<dbReference type="SUPFAM" id="SSF53850">
    <property type="entry name" value="Periplasmic binding protein-like II"/>
    <property type="match status" value="1"/>
</dbReference>
<dbReference type="RefSeq" id="WP_188781338.1">
    <property type="nucleotide sequence ID" value="NZ_BMKQ01000002.1"/>
</dbReference>
<protein>
    <submittedName>
        <fullName evidence="6">LysR family transcriptional regulator</fullName>
    </submittedName>
</protein>
<evidence type="ECO:0000259" key="5">
    <source>
        <dbReference type="PROSITE" id="PS50931"/>
    </source>
</evidence>
<dbReference type="AlphaFoldDB" id="A0A917F974"/>
<dbReference type="PANTHER" id="PTHR30419:SF8">
    <property type="entry name" value="NITROGEN ASSIMILATION TRANSCRIPTIONAL ACTIVATOR-RELATED"/>
    <property type="match status" value="1"/>
</dbReference>
<dbReference type="PROSITE" id="PS50931">
    <property type="entry name" value="HTH_LYSR"/>
    <property type="match status" value="1"/>
</dbReference>
<keyword evidence="2" id="KW-0805">Transcription regulation</keyword>
<comment type="caution">
    <text evidence="6">The sequence shown here is derived from an EMBL/GenBank/DDBJ whole genome shotgun (WGS) entry which is preliminary data.</text>
</comment>
<evidence type="ECO:0000313" key="6">
    <source>
        <dbReference type="EMBL" id="GGF57810.1"/>
    </source>
</evidence>
<sequence>MELDPRRLLIFRRVAREGSITGAARALGWTQPAVSQHLAHLERDAGTRLLLRGPGGVRLTQAGSTLLARADAVAGELHAAREELASLTTLGTGRVRLRAFPSAAATLVSDAVAALGERHPAVEVALVAAEPPEATAAVRAGDADLAVVFGYDGPPPALGQLRWHELDREPVHLVVHPEHPSAGARRGDLARLADERWIAGCVRCREHLVDCCTAAGFAPLITHETDDYVVVQNLVARGLGVTALPASALTAYRHPGVVLVDAPALGSRHVGLVHRPGAETVPATAALIRELGRVSRRTPRSRGAVAP</sequence>
<dbReference type="GO" id="GO:0003700">
    <property type="term" value="F:DNA-binding transcription factor activity"/>
    <property type="evidence" value="ECO:0007669"/>
    <property type="project" value="InterPro"/>
</dbReference>
<dbReference type="CDD" id="cd08423">
    <property type="entry name" value="PBP2_LTTR_like_6"/>
    <property type="match status" value="1"/>
</dbReference>
<comment type="similarity">
    <text evidence="1">Belongs to the LysR transcriptional regulatory family.</text>
</comment>
<reference evidence="6" key="1">
    <citation type="journal article" date="2014" name="Int. J. Syst. Evol. Microbiol.">
        <title>Complete genome sequence of Corynebacterium casei LMG S-19264T (=DSM 44701T), isolated from a smear-ripened cheese.</title>
        <authorList>
            <consortium name="US DOE Joint Genome Institute (JGI-PGF)"/>
            <person name="Walter F."/>
            <person name="Albersmeier A."/>
            <person name="Kalinowski J."/>
            <person name="Ruckert C."/>
        </authorList>
    </citation>
    <scope>NUCLEOTIDE SEQUENCE</scope>
    <source>
        <strain evidence="6">CGMCC 1.16067</strain>
    </source>
</reference>
<dbReference type="PRINTS" id="PR00039">
    <property type="entry name" value="HTHLYSR"/>
</dbReference>
<dbReference type="EMBL" id="BMKQ01000002">
    <property type="protein sequence ID" value="GGF57810.1"/>
    <property type="molecule type" value="Genomic_DNA"/>
</dbReference>